<proteinExistence type="predicted"/>
<sequence>MACRGFLECLLKLLNFLLTLVGLAMVGYGIYLFVEYKRADSTDAVSPVSGDQGVIELGRPMLMAVSLSADIFDKLPKAWFIYLFIGVGVVLFVISCFGCIGAATRNGCCLTCYSILVVLLILAELGCAAFIFFDKSWKEEIPTDKTGDFGMIYDFLKEHWNILRWVALGIVVLEALIFLLALMVRAANRPVEYDSDDELIAPRQQIRQPLLNRPPAPATGVPVSGALDQRPSRNDAWSTRMREKYGLDTSEFTYNPSESHRFQQVAAPQTEERSRCIIM</sequence>
<name>A0ACC1Z0C8_MELAZ</name>
<dbReference type="EMBL" id="CM051394">
    <property type="protein sequence ID" value="KAJ4728753.1"/>
    <property type="molecule type" value="Genomic_DNA"/>
</dbReference>
<keyword evidence="2" id="KW-1185">Reference proteome</keyword>
<protein>
    <submittedName>
        <fullName evidence="1">Tobamovirus multiplication protein 2A-like</fullName>
    </submittedName>
</protein>
<dbReference type="Proteomes" id="UP001164539">
    <property type="component" value="Chromosome 1"/>
</dbReference>
<reference evidence="1 2" key="1">
    <citation type="journal article" date="2023" name="Science">
        <title>Complex scaffold remodeling in plant triterpene biosynthesis.</title>
        <authorList>
            <person name="De La Pena R."/>
            <person name="Hodgson H."/>
            <person name="Liu J.C."/>
            <person name="Stephenson M.J."/>
            <person name="Martin A.C."/>
            <person name="Owen C."/>
            <person name="Harkess A."/>
            <person name="Leebens-Mack J."/>
            <person name="Jimenez L.E."/>
            <person name="Osbourn A."/>
            <person name="Sattely E.S."/>
        </authorList>
    </citation>
    <scope>NUCLEOTIDE SEQUENCE [LARGE SCALE GENOMIC DNA]</scope>
    <source>
        <strain evidence="2">cv. JPN11</strain>
        <tissue evidence="1">Leaf</tissue>
    </source>
</reference>
<gene>
    <name evidence="1" type="ORF">OWV82_001638</name>
</gene>
<comment type="caution">
    <text evidence="1">The sequence shown here is derived from an EMBL/GenBank/DDBJ whole genome shotgun (WGS) entry which is preliminary data.</text>
</comment>
<accession>A0ACC1Z0C8</accession>
<evidence type="ECO:0000313" key="2">
    <source>
        <dbReference type="Proteomes" id="UP001164539"/>
    </source>
</evidence>
<organism evidence="1 2">
    <name type="scientific">Melia azedarach</name>
    <name type="common">Chinaberry tree</name>
    <dbReference type="NCBI Taxonomy" id="155640"/>
    <lineage>
        <taxon>Eukaryota</taxon>
        <taxon>Viridiplantae</taxon>
        <taxon>Streptophyta</taxon>
        <taxon>Embryophyta</taxon>
        <taxon>Tracheophyta</taxon>
        <taxon>Spermatophyta</taxon>
        <taxon>Magnoliopsida</taxon>
        <taxon>eudicotyledons</taxon>
        <taxon>Gunneridae</taxon>
        <taxon>Pentapetalae</taxon>
        <taxon>rosids</taxon>
        <taxon>malvids</taxon>
        <taxon>Sapindales</taxon>
        <taxon>Meliaceae</taxon>
        <taxon>Melia</taxon>
    </lineage>
</organism>
<evidence type="ECO:0000313" key="1">
    <source>
        <dbReference type="EMBL" id="KAJ4728753.1"/>
    </source>
</evidence>